<accession>A0A9W8L7K8</accession>
<evidence type="ECO:0000256" key="6">
    <source>
        <dbReference type="SAM" id="MobiDB-lite"/>
    </source>
</evidence>
<feature type="region of interest" description="Disordered" evidence="6">
    <location>
        <begin position="113"/>
        <end position="133"/>
    </location>
</feature>
<dbReference type="OrthoDB" id="690068at2759"/>
<feature type="region of interest" description="Disordered" evidence="6">
    <location>
        <begin position="42"/>
        <end position="78"/>
    </location>
</feature>
<reference evidence="8" key="1">
    <citation type="submission" date="2022-07" db="EMBL/GenBank/DDBJ databases">
        <title>Phylogenomic reconstructions and comparative analyses of Kickxellomycotina fungi.</title>
        <authorList>
            <person name="Reynolds N.K."/>
            <person name="Stajich J.E."/>
            <person name="Barry K."/>
            <person name="Grigoriev I.V."/>
            <person name="Crous P."/>
            <person name="Smith M.E."/>
        </authorList>
    </citation>
    <scope>NUCLEOTIDE SEQUENCE</scope>
    <source>
        <strain evidence="8">BCRC 34297</strain>
    </source>
</reference>
<dbReference type="PROSITE" id="PS50888">
    <property type="entry name" value="BHLH"/>
    <property type="match status" value="1"/>
</dbReference>
<dbReference type="AlphaFoldDB" id="A0A9W8L7K8"/>
<dbReference type="Gene3D" id="4.10.280.10">
    <property type="entry name" value="Helix-loop-helix DNA-binding domain"/>
    <property type="match status" value="1"/>
</dbReference>
<proteinExistence type="predicted"/>
<feature type="compositionally biased region" description="Low complexity" evidence="6">
    <location>
        <begin position="49"/>
        <end position="70"/>
    </location>
</feature>
<dbReference type="GO" id="GO:0000978">
    <property type="term" value="F:RNA polymerase II cis-regulatory region sequence-specific DNA binding"/>
    <property type="evidence" value="ECO:0007669"/>
    <property type="project" value="TreeGrafter"/>
</dbReference>
<name>A0A9W8L7K8_9FUNG</name>
<dbReference type="InterPro" id="IPR036638">
    <property type="entry name" value="HLH_DNA-bd_sf"/>
</dbReference>
<dbReference type="PANTHER" id="PTHR45776:SF2">
    <property type="entry name" value="MIP04163P"/>
    <property type="match status" value="1"/>
</dbReference>
<dbReference type="GO" id="GO:0046983">
    <property type="term" value="F:protein dimerization activity"/>
    <property type="evidence" value="ECO:0007669"/>
    <property type="project" value="InterPro"/>
</dbReference>
<evidence type="ECO:0000256" key="5">
    <source>
        <dbReference type="ARBA" id="ARBA00023242"/>
    </source>
</evidence>
<dbReference type="GO" id="GO:0005634">
    <property type="term" value="C:nucleus"/>
    <property type="evidence" value="ECO:0007669"/>
    <property type="project" value="UniProtKB-SubCell"/>
</dbReference>
<evidence type="ECO:0000256" key="3">
    <source>
        <dbReference type="ARBA" id="ARBA00023125"/>
    </source>
</evidence>
<feature type="compositionally biased region" description="Low complexity" evidence="6">
    <location>
        <begin position="113"/>
        <end position="129"/>
    </location>
</feature>
<dbReference type="Pfam" id="PF00010">
    <property type="entry name" value="HLH"/>
    <property type="match status" value="1"/>
</dbReference>
<keyword evidence="9" id="KW-1185">Reference proteome</keyword>
<evidence type="ECO:0000313" key="8">
    <source>
        <dbReference type="EMBL" id="KAJ2750013.1"/>
    </source>
</evidence>
<comment type="subcellular location">
    <subcellularLocation>
        <location evidence="1">Nucleus</location>
    </subcellularLocation>
</comment>
<protein>
    <recommendedName>
        <fullName evidence="7">BHLH domain-containing protein</fullName>
    </recommendedName>
</protein>
<sequence>MSGAPLSSTIDPTLLQSLAQQHFNTAQLSDFSQLHITAADADSVRRRSYTSASNSFNPSSSLSSTMNDSSAQQPPAPINISRTSALSMAQQPLSGSAASFGTDYERGGLASSFQQMQQQHQFHQQQQQHSHQHNFFRAHLGSPVQQEMFSPDPDNISEISPQSSFQQHHSLAAMASGALPTSIPGAFLAAGNQRPGGAAHMLRMPAFSGSPVGSPGFQSMSLPAHSDLFGSHLGQHQGLDSALDSSSFNAQYLGGGGNPVDFSPQNQTLMSLMEGEDGETSQKSAIVNYEKRRRRRESHNAVERRRRDNINERIQDLYALLPDMMIDPNTKPNKGVILKKSVEYIRQLQQMIQSQGLRIRELESAGMSSNIQQHQPQSSSGLAAMLAGAAGLGSQRNQGGDVNMMNSGL</sequence>
<keyword evidence="4" id="KW-0804">Transcription</keyword>
<organism evidence="8 9">
    <name type="scientific">Coemansia pectinata</name>
    <dbReference type="NCBI Taxonomy" id="1052879"/>
    <lineage>
        <taxon>Eukaryota</taxon>
        <taxon>Fungi</taxon>
        <taxon>Fungi incertae sedis</taxon>
        <taxon>Zoopagomycota</taxon>
        <taxon>Kickxellomycotina</taxon>
        <taxon>Kickxellomycetes</taxon>
        <taxon>Kickxellales</taxon>
        <taxon>Kickxellaceae</taxon>
        <taxon>Coemansia</taxon>
    </lineage>
</organism>
<dbReference type="CDD" id="cd11387">
    <property type="entry name" value="bHLHzip_USF_MITF"/>
    <property type="match status" value="1"/>
</dbReference>
<evidence type="ECO:0000313" key="9">
    <source>
        <dbReference type="Proteomes" id="UP001140011"/>
    </source>
</evidence>
<evidence type="ECO:0000256" key="1">
    <source>
        <dbReference type="ARBA" id="ARBA00004123"/>
    </source>
</evidence>
<dbReference type="InterPro" id="IPR011598">
    <property type="entry name" value="bHLH_dom"/>
</dbReference>
<feature type="domain" description="BHLH" evidence="7">
    <location>
        <begin position="294"/>
        <end position="348"/>
    </location>
</feature>
<dbReference type="EMBL" id="JANBUH010000648">
    <property type="protein sequence ID" value="KAJ2750013.1"/>
    <property type="molecule type" value="Genomic_DNA"/>
</dbReference>
<dbReference type="SMART" id="SM00353">
    <property type="entry name" value="HLH"/>
    <property type="match status" value="1"/>
</dbReference>
<keyword evidence="5" id="KW-0539">Nucleus</keyword>
<evidence type="ECO:0000256" key="4">
    <source>
        <dbReference type="ARBA" id="ARBA00023163"/>
    </source>
</evidence>
<comment type="caution">
    <text evidence="8">The sequence shown here is derived from an EMBL/GenBank/DDBJ whole genome shotgun (WGS) entry which is preliminary data.</text>
</comment>
<dbReference type="SUPFAM" id="SSF47459">
    <property type="entry name" value="HLH, helix-loop-helix DNA-binding domain"/>
    <property type="match status" value="1"/>
</dbReference>
<evidence type="ECO:0000259" key="7">
    <source>
        <dbReference type="PROSITE" id="PS50888"/>
    </source>
</evidence>
<dbReference type="GO" id="GO:0000981">
    <property type="term" value="F:DNA-binding transcription factor activity, RNA polymerase II-specific"/>
    <property type="evidence" value="ECO:0007669"/>
    <property type="project" value="TreeGrafter"/>
</dbReference>
<gene>
    <name evidence="8" type="ORF">GGI19_005344</name>
</gene>
<dbReference type="PANTHER" id="PTHR45776">
    <property type="entry name" value="MIP04163P"/>
    <property type="match status" value="1"/>
</dbReference>
<keyword evidence="3" id="KW-0238">DNA-binding</keyword>
<evidence type="ECO:0000256" key="2">
    <source>
        <dbReference type="ARBA" id="ARBA00023015"/>
    </source>
</evidence>
<dbReference type="Proteomes" id="UP001140011">
    <property type="component" value="Unassembled WGS sequence"/>
</dbReference>
<keyword evidence="2" id="KW-0805">Transcription regulation</keyword>